<dbReference type="SUPFAM" id="SSF46689">
    <property type="entry name" value="Homeodomain-like"/>
    <property type="match status" value="1"/>
</dbReference>
<dbReference type="InterPro" id="IPR023772">
    <property type="entry name" value="DNA-bd_HTH_TetR-type_CS"/>
</dbReference>
<dbReference type="EMBL" id="JAIOIU010000141">
    <property type="protein sequence ID" value="MBZ0160691.1"/>
    <property type="molecule type" value="Genomic_DNA"/>
</dbReference>
<proteinExistence type="predicted"/>
<evidence type="ECO:0000256" key="2">
    <source>
        <dbReference type="ARBA" id="ARBA00023125"/>
    </source>
</evidence>
<keyword evidence="3" id="KW-0804">Transcription</keyword>
<dbReference type="Proteomes" id="UP001197609">
    <property type="component" value="Unassembled WGS sequence"/>
</dbReference>
<dbReference type="GO" id="GO:0003677">
    <property type="term" value="F:DNA binding"/>
    <property type="evidence" value="ECO:0007669"/>
    <property type="project" value="UniProtKB-UniRule"/>
</dbReference>
<evidence type="ECO:0000259" key="5">
    <source>
        <dbReference type="PROSITE" id="PS50977"/>
    </source>
</evidence>
<dbReference type="Pfam" id="PF16925">
    <property type="entry name" value="TetR_C_13"/>
    <property type="match status" value="1"/>
</dbReference>
<feature type="DNA-binding region" description="H-T-H motif" evidence="4">
    <location>
        <begin position="25"/>
        <end position="44"/>
    </location>
</feature>
<dbReference type="PROSITE" id="PS50977">
    <property type="entry name" value="HTH_TETR_2"/>
    <property type="match status" value="1"/>
</dbReference>
<sequence>MSSTKDHIIEAASRLVHLRGFNHTSIGEILEESGVGKGSFYYYFKSKEELGYAIIEINFRRFSEEVTGKAFGNNKDALTQLHDFLDILFDIHQKRNCAGGCRLGNMAMEMSDIHEEFRRRFQEGFDGWEAQITAILRKAHINGQLADHADLPALAQFIIASVEGAILLTKVKKDISILEHCFTELKRYISDVR</sequence>
<evidence type="ECO:0000313" key="7">
    <source>
        <dbReference type="Proteomes" id="UP001197609"/>
    </source>
</evidence>
<dbReference type="PRINTS" id="PR00455">
    <property type="entry name" value="HTHTETR"/>
</dbReference>
<dbReference type="InterPro" id="IPR011075">
    <property type="entry name" value="TetR_C"/>
</dbReference>
<dbReference type="Pfam" id="PF00440">
    <property type="entry name" value="TetR_N"/>
    <property type="match status" value="1"/>
</dbReference>
<dbReference type="AlphaFoldDB" id="A0AAJ1AK69"/>
<accession>A0AAJ1AK69</accession>
<evidence type="ECO:0000256" key="3">
    <source>
        <dbReference type="ARBA" id="ARBA00023163"/>
    </source>
</evidence>
<dbReference type="PANTHER" id="PTHR47506:SF6">
    <property type="entry name" value="HTH-TYPE TRANSCRIPTIONAL REPRESSOR NEMR"/>
    <property type="match status" value="1"/>
</dbReference>
<dbReference type="SUPFAM" id="SSF48498">
    <property type="entry name" value="Tetracyclin repressor-like, C-terminal domain"/>
    <property type="match status" value="1"/>
</dbReference>
<dbReference type="PANTHER" id="PTHR47506">
    <property type="entry name" value="TRANSCRIPTIONAL REGULATORY PROTEIN"/>
    <property type="match status" value="1"/>
</dbReference>
<dbReference type="InterPro" id="IPR001647">
    <property type="entry name" value="HTH_TetR"/>
</dbReference>
<dbReference type="InterPro" id="IPR009057">
    <property type="entry name" value="Homeodomain-like_sf"/>
</dbReference>
<comment type="caution">
    <text evidence="6">The sequence shown here is derived from an EMBL/GenBank/DDBJ whole genome shotgun (WGS) entry which is preliminary data.</text>
</comment>
<dbReference type="PROSITE" id="PS01081">
    <property type="entry name" value="HTH_TETR_1"/>
    <property type="match status" value="1"/>
</dbReference>
<name>A0AAJ1AK69_9BACT</name>
<evidence type="ECO:0000256" key="1">
    <source>
        <dbReference type="ARBA" id="ARBA00023015"/>
    </source>
</evidence>
<evidence type="ECO:0000256" key="4">
    <source>
        <dbReference type="PROSITE-ProRule" id="PRU00335"/>
    </source>
</evidence>
<keyword evidence="1" id="KW-0805">Transcription regulation</keyword>
<organism evidence="6 7">
    <name type="scientific">Candidatus Methylomirabilis tolerans</name>
    <dbReference type="NCBI Taxonomy" id="3123416"/>
    <lineage>
        <taxon>Bacteria</taxon>
        <taxon>Candidatus Methylomirabilota</taxon>
        <taxon>Candidatus Methylomirabilia</taxon>
        <taxon>Candidatus Methylomirabilales</taxon>
        <taxon>Candidatus Methylomirabilaceae</taxon>
        <taxon>Candidatus Methylomirabilis</taxon>
    </lineage>
</organism>
<feature type="domain" description="HTH tetR-type" evidence="5">
    <location>
        <begin position="2"/>
        <end position="62"/>
    </location>
</feature>
<reference evidence="6 7" key="1">
    <citation type="journal article" date="2021" name="bioRxiv">
        <title>Unraveling nitrogen, sulfur and carbon metabolic pathways and microbial community transcriptional responses to substrate deprivation and toxicity stresses in a bioreactor mimicking anoxic brackish coastal sediment conditions.</title>
        <authorList>
            <person name="Martins P.D."/>
            <person name="Echeveste M.J."/>
            <person name="Arshad A."/>
            <person name="Kurth J."/>
            <person name="Ouboter H."/>
            <person name="Jetten M.S.M."/>
            <person name="Welte C.U."/>
        </authorList>
    </citation>
    <scope>NUCLEOTIDE SEQUENCE [LARGE SCALE GENOMIC DNA]</scope>
    <source>
        <strain evidence="6">MAG_38</strain>
    </source>
</reference>
<keyword evidence="2 4" id="KW-0238">DNA-binding</keyword>
<evidence type="ECO:0000313" key="6">
    <source>
        <dbReference type="EMBL" id="MBZ0160691.1"/>
    </source>
</evidence>
<protein>
    <submittedName>
        <fullName evidence="6">TetR family transcriptional regulator C-terminal domain-containing protein</fullName>
    </submittedName>
</protein>
<dbReference type="Gene3D" id="1.10.357.10">
    <property type="entry name" value="Tetracycline Repressor, domain 2"/>
    <property type="match status" value="1"/>
</dbReference>
<dbReference type="InterPro" id="IPR036271">
    <property type="entry name" value="Tet_transcr_reg_TetR-rel_C_sf"/>
</dbReference>
<gene>
    <name evidence="6" type="ORF">K8G79_11235</name>
</gene>